<dbReference type="Proteomes" id="UP000375525">
    <property type="component" value="Unassembled WGS sequence"/>
</dbReference>
<dbReference type="RefSeq" id="WP_191624802.1">
    <property type="nucleotide sequence ID" value="NZ_CABVIH010000072.1"/>
</dbReference>
<organism evidence="1 2">
    <name type="scientific">Pseudomonas fluorescens</name>
    <dbReference type="NCBI Taxonomy" id="294"/>
    <lineage>
        <taxon>Bacteria</taxon>
        <taxon>Pseudomonadati</taxon>
        <taxon>Pseudomonadota</taxon>
        <taxon>Gammaproteobacteria</taxon>
        <taxon>Pseudomonadales</taxon>
        <taxon>Pseudomonadaceae</taxon>
        <taxon>Pseudomonas</taxon>
    </lineage>
</organism>
<name>A0A5E7QK16_PSEFL</name>
<proteinExistence type="predicted"/>
<dbReference type="EMBL" id="CABVIH010000072">
    <property type="protein sequence ID" value="VVP61227.1"/>
    <property type="molecule type" value="Genomic_DNA"/>
</dbReference>
<dbReference type="AlphaFoldDB" id="A0A5E7QK16"/>
<reference evidence="1 2" key="1">
    <citation type="submission" date="2019-09" db="EMBL/GenBank/DDBJ databases">
        <authorList>
            <person name="Chandra G."/>
            <person name="Truman W A."/>
        </authorList>
    </citation>
    <scope>NUCLEOTIDE SEQUENCE [LARGE SCALE GENOMIC DNA]</scope>
    <source>
        <strain evidence="1">PS880</strain>
    </source>
</reference>
<accession>A0A5E7QK16</accession>
<gene>
    <name evidence="1" type="ORF">PS880_06278</name>
</gene>
<evidence type="ECO:0000313" key="2">
    <source>
        <dbReference type="Proteomes" id="UP000375525"/>
    </source>
</evidence>
<protein>
    <submittedName>
        <fullName evidence="1">Uncharacterized protein</fullName>
    </submittedName>
</protein>
<evidence type="ECO:0000313" key="1">
    <source>
        <dbReference type="EMBL" id="VVP61227.1"/>
    </source>
</evidence>
<sequence length="366" mass="41096">MEENRWLHWLLALGALTLSIPAWTADAPWTAFSHEDMIGFKDARGKVRVEPNLMPGFTNAQRFDRIIATGNYTAGSSYYLLRDGRRVMPGSVYSFDSIPDCESEGSIRFRDHEHNTVGFLDGNGRVLIPAEMNEVTPLHNGMAVALKGATRECAEPSVSLEQCEVTLWKGGTTSLIDSQGVTLVKNLHDTRLDNLDWFSIEVSTQPSTEPSRIAFKGEKGRYYSFVDIEKDFAAWFKNEFLTHLDDTTLKANSYKEVWHDQGSEEHGPSEAMITQFGPALRVRLEVLRASSNYGVAIANMGNPLEVERAPQFFDNCGQFTQWKTPLVSAVEHWEQGSFKSGKHAVFNFIRTAEGYRLLSFSIPKAN</sequence>